<proteinExistence type="predicted"/>
<gene>
    <name evidence="2" type="ORF">SAMN02746098_03055</name>
</gene>
<organism evidence="2 3">
    <name type="scientific">Desulfosporosinus lacus DSM 15449</name>
    <dbReference type="NCBI Taxonomy" id="1121420"/>
    <lineage>
        <taxon>Bacteria</taxon>
        <taxon>Bacillati</taxon>
        <taxon>Bacillota</taxon>
        <taxon>Clostridia</taxon>
        <taxon>Eubacteriales</taxon>
        <taxon>Desulfitobacteriaceae</taxon>
        <taxon>Desulfosporosinus</taxon>
    </lineage>
</organism>
<accession>A0A1M5Z7S0</accession>
<dbReference type="AlphaFoldDB" id="A0A1M5Z7S0"/>
<feature type="domain" description="DUF4825" evidence="1">
    <location>
        <begin position="60"/>
        <end position="159"/>
    </location>
</feature>
<dbReference type="Proteomes" id="UP000183954">
    <property type="component" value="Unassembled WGS sequence"/>
</dbReference>
<reference evidence="3" key="1">
    <citation type="submission" date="2016-11" db="EMBL/GenBank/DDBJ databases">
        <authorList>
            <person name="Varghese N."/>
            <person name="Submissions S."/>
        </authorList>
    </citation>
    <scope>NUCLEOTIDE SEQUENCE [LARGE SCALE GENOMIC DNA]</scope>
    <source>
        <strain evidence="3">DSM 15449</strain>
    </source>
</reference>
<evidence type="ECO:0000259" key="1">
    <source>
        <dbReference type="Pfam" id="PF16107"/>
    </source>
</evidence>
<evidence type="ECO:0000313" key="2">
    <source>
        <dbReference type="EMBL" id="SHI20138.1"/>
    </source>
</evidence>
<dbReference type="OrthoDB" id="9770467at2"/>
<name>A0A1M5Z7S0_9FIRM</name>
<dbReference type="STRING" id="1121420.SAMN02746098_03055"/>
<dbReference type="RefSeq" id="WP_073030579.1">
    <property type="nucleotide sequence ID" value="NZ_FQXJ01000010.1"/>
</dbReference>
<sequence length="218" mass="24467">MNKTVKLLLLGFVIFSALYIGAGVGRGTDCLPNIANSTEEKGTKEARLVGEPMYNLAEISNYRTRYVGDPSKVGSIAQRLPVPDNHFRQQYISMETSQKPYSLTIYYEVASPEIKYEGQWPIITPDSDIETNSRTNALVVFCMIDNLDEVTFAYRTSESNGELDTSKYDTSFTFPRASFAENYGDLFMLGENLDLLQDTLRGMSESNKVAKIVTINIF</sequence>
<protein>
    <recommendedName>
        <fullName evidence="1">DUF4825 domain-containing protein</fullName>
    </recommendedName>
</protein>
<dbReference type="InterPro" id="IPR032250">
    <property type="entry name" value="DUF4825"/>
</dbReference>
<evidence type="ECO:0000313" key="3">
    <source>
        <dbReference type="Proteomes" id="UP000183954"/>
    </source>
</evidence>
<keyword evidence="3" id="KW-1185">Reference proteome</keyword>
<dbReference type="EMBL" id="FQXJ01000010">
    <property type="protein sequence ID" value="SHI20138.1"/>
    <property type="molecule type" value="Genomic_DNA"/>
</dbReference>
<dbReference type="Pfam" id="PF16107">
    <property type="entry name" value="DUF4825"/>
    <property type="match status" value="1"/>
</dbReference>